<evidence type="ECO:0000256" key="2">
    <source>
        <dbReference type="SAM" id="Phobius"/>
    </source>
</evidence>
<name>A0A7V7RPI8_9BACI</name>
<accession>A0A7V7RPI8</accession>
<dbReference type="EMBL" id="WBOT01000001">
    <property type="protein sequence ID" value="KAB2335178.1"/>
    <property type="molecule type" value="Genomic_DNA"/>
</dbReference>
<feature type="compositionally biased region" description="Basic residues" evidence="1">
    <location>
        <begin position="19"/>
        <end position="28"/>
    </location>
</feature>
<evidence type="ECO:0000313" key="3">
    <source>
        <dbReference type="EMBL" id="KAB2335178.1"/>
    </source>
</evidence>
<keyword evidence="2" id="KW-0812">Transmembrane</keyword>
<dbReference type="RefSeq" id="WP_151571860.1">
    <property type="nucleotide sequence ID" value="NZ_WBOT01000001.1"/>
</dbReference>
<gene>
    <name evidence="3" type="ORF">F7732_01000</name>
</gene>
<keyword evidence="2" id="KW-0472">Membrane</keyword>
<comment type="caution">
    <text evidence="3">The sequence shown here is derived from an EMBL/GenBank/DDBJ whole genome shotgun (WGS) entry which is preliminary data.</text>
</comment>
<dbReference type="AlphaFoldDB" id="A0A7V7RPI8"/>
<sequence>MRKSSRMDEPFNELNRINRSNRQKQQTRHRIIRAIEHSRKKKRHIIPRFLTAIFAISACFLFSYIMIFADDILEDKVAVGTLKAENIEYIVVSPSLSDSAFSAIEYSYTKGQSIIQDPSYSKIVTEMINHSKEEEYLPVTAAKYDIMLVFSENKQLKMKFWEENEQYFIKTLGSEQLYKLEGDEGKAFINMIRMIVPN</sequence>
<organism evidence="3 4">
    <name type="scientific">Bacillus mesophilum</name>
    <dbReference type="NCBI Taxonomy" id="1071718"/>
    <lineage>
        <taxon>Bacteria</taxon>
        <taxon>Bacillati</taxon>
        <taxon>Bacillota</taxon>
        <taxon>Bacilli</taxon>
        <taxon>Bacillales</taxon>
        <taxon>Bacillaceae</taxon>
        <taxon>Bacillus</taxon>
    </lineage>
</organism>
<keyword evidence="4" id="KW-1185">Reference proteome</keyword>
<dbReference type="OrthoDB" id="9911589at2"/>
<evidence type="ECO:0000313" key="4">
    <source>
        <dbReference type="Proteomes" id="UP000441354"/>
    </source>
</evidence>
<dbReference type="Proteomes" id="UP000441354">
    <property type="component" value="Unassembled WGS sequence"/>
</dbReference>
<feature type="transmembrane region" description="Helical" evidence="2">
    <location>
        <begin position="49"/>
        <end position="69"/>
    </location>
</feature>
<feature type="region of interest" description="Disordered" evidence="1">
    <location>
        <begin position="1"/>
        <end position="28"/>
    </location>
</feature>
<reference evidence="3 4" key="1">
    <citation type="journal article" date="2014" name="Arch. Microbiol.">
        <title>Bacillus mesophilum sp. nov., strain IITR-54T, a novel 4-chlorobiphenyl dechlorinating bacterium.</title>
        <authorList>
            <person name="Manickam N."/>
            <person name="Singh N.K."/>
            <person name="Bajaj A."/>
            <person name="Kumar R.M."/>
            <person name="Kaur G."/>
            <person name="Kaur N."/>
            <person name="Bala M."/>
            <person name="Kumar A."/>
            <person name="Mayilraj S."/>
        </authorList>
    </citation>
    <scope>NUCLEOTIDE SEQUENCE [LARGE SCALE GENOMIC DNA]</scope>
    <source>
        <strain evidence="3 4">IITR-54</strain>
    </source>
</reference>
<evidence type="ECO:0000256" key="1">
    <source>
        <dbReference type="SAM" id="MobiDB-lite"/>
    </source>
</evidence>
<proteinExistence type="predicted"/>
<keyword evidence="2" id="KW-1133">Transmembrane helix</keyword>
<protein>
    <submittedName>
        <fullName evidence="3">Uncharacterized protein</fullName>
    </submittedName>
</protein>